<keyword evidence="3" id="KW-1185">Reference proteome</keyword>
<keyword evidence="1" id="KW-1133">Transmembrane helix</keyword>
<protein>
    <submittedName>
        <fullName evidence="2">Uncharacterized protein</fullName>
    </submittedName>
</protein>
<keyword evidence="1" id="KW-0812">Transmembrane</keyword>
<evidence type="ECO:0000313" key="3">
    <source>
        <dbReference type="Proteomes" id="UP000825729"/>
    </source>
</evidence>
<organism evidence="2 3">
    <name type="scientific">Aristolochia fimbriata</name>
    <name type="common">White veined hardy Dutchman's pipe vine</name>
    <dbReference type="NCBI Taxonomy" id="158543"/>
    <lineage>
        <taxon>Eukaryota</taxon>
        <taxon>Viridiplantae</taxon>
        <taxon>Streptophyta</taxon>
        <taxon>Embryophyta</taxon>
        <taxon>Tracheophyta</taxon>
        <taxon>Spermatophyta</taxon>
        <taxon>Magnoliopsida</taxon>
        <taxon>Magnoliidae</taxon>
        <taxon>Piperales</taxon>
        <taxon>Aristolochiaceae</taxon>
        <taxon>Aristolochia</taxon>
    </lineage>
</organism>
<proteinExistence type="predicted"/>
<comment type="caution">
    <text evidence="2">The sequence shown here is derived from an EMBL/GenBank/DDBJ whole genome shotgun (WGS) entry which is preliminary data.</text>
</comment>
<dbReference type="PANTHER" id="PTHR34064:SF5">
    <property type="entry name" value="PROTEIN, PUTATIVE-RELATED"/>
    <property type="match status" value="1"/>
</dbReference>
<reference evidence="2 3" key="1">
    <citation type="submission" date="2021-07" db="EMBL/GenBank/DDBJ databases">
        <title>The Aristolochia fimbriata genome: insights into angiosperm evolution, floral development and chemical biosynthesis.</title>
        <authorList>
            <person name="Jiao Y."/>
        </authorList>
    </citation>
    <scope>NUCLEOTIDE SEQUENCE [LARGE SCALE GENOMIC DNA]</scope>
    <source>
        <strain evidence="2">IBCAS-2021</strain>
        <tissue evidence="2">Leaf</tissue>
    </source>
</reference>
<sequence>MAVSTPCKVNTHSQEIVNGVYEFPLRCCSCFRLLKPEADVVADRYCLDVFPVLLDQPSFPLRLKCPCGSLQDQDICTISGKGNTVQKIQSPLAVFRLLEVPSISKSQICLDDPCHMRNDIDLQVENGDKFSSCEVHIDIGDKPRETVKTKDELHESAHRTDGALKRVLLRKSSLQKGVKVMQFLLDQSSVLLRCSSKDKINNTRAFEAPTYHWRRNKHSLIDSRKIVLFFSILSSMGTMILIYMTLRIKHISDELARV</sequence>
<dbReference type="AlphaFoldDB" id="A0AAV7ESH5"/>
<keyword evidence="1" id="KW-0472">Membrane</keyword>
<name>A0AAV7ESH5_ARIFI</name>
<gene>
    <name evidence="2" type="ORF">H6P81_011484</name>
</gene>
<accession>A0AAV7ESH5</accession>
<dbReference type="EMBL" id="JAINDJ010000004">
    <property type="protein sequence ID" value="KAG9451519.1"/>
    <property type="molecule type" value="Genomic_DNA"/>
</dbReference>
<feature type="transmembrane region" description="Helical" evidence="1">
    <location>
        <begin position="226"/>
        <end position="246"/>
    </location>
</feature>
<evidence type="ECO:0000256" key="1">
    <source>
        <dbReference type="SAM" id="Phobius"/>
    </source>
</evidence>
<evidence type="ECO:0000313" key="2">
    <source>
        <dbReference type="EMBL" id="KAG9451519.1"/>
    </source>
</evidence>
<dbReference type="Proteomes" id="UP000825729">
    <property type="component" value="Unassembled WGS sequence"/>
</dbReference>
<dbReference type="PANTHER" id="PTHR34064">
    <property type="entry name" value="OS04G0672300 PROTEIN"/>
    <property type="match status" value="1"/>
</dbReference>